<dbReference type="Proteomes" id="UP001642360">
    <property type="component" value="Unassembled WGS sequence"/>
</dbReference>
<evidence type="ECO:0000256" key="2">
    <source>
        <dbReference type="ARBA" id="ARBA00022679"/>
    </source>
</evidence>
<dbReference type="PANTHER" id="PTHR46039:SF1">
    <property type="entry name" value="SUCROSE-PHOSPHATE SYNTHASE 4"/>
    <property type="match status" value="1"/>
</dbReference>
<dbReference type="InterPro" id="IPR044161">
    <property type="entry name" value="SPS"/>
</dbReference>
<dbReference type="EMBL" id="CAUOFW020005437">
    <property type="protein sequence ID" value="CAK9170158.1"/>
    <property type="molecule type" value="Genomic_DNA"/>
</dbReference>
<dbReference type="GO" id="GO:0016757">
    <property type="term" value="F:glycosyltransferase activity"/>
    <property type="evidence" value="ECO:0007669"/>
    <property type="project" value="UniProtKB-KW"/>
</dbReference>
<organism evidence="3 4">
    <name type="scientific">Ilex paraguariensis</name>
    <name type="common">yerba mate</name>
    <dbReference type="NCBI Taxonomy" id="185542"/>
    <lineage>
        <taxon>Eukaryota</taxon>
        <taxon>Viridiplantae</taxon>
        <taxon>Streptophyta</taxon>
        <taxon>Embryophyta</taxon>
        <taxon>Tracheophyta</taxon>
        <taxon>Spermatophyta</taxon>
        <taxon>Magnoliopsida</taxon>
        <taxon>eudicotyledons</taxon>
        <taxon>Gunneridae</taxon>
        <taxon>Pentapetalae</taxon>
        <taxon>asterids</taxon>
        <taxon>campanulids</taxon>
        <taxon>Aquifoliales</taxon>
        <taxon>Aquifoliaceae</taxon>
        <taxon>Ilex</taxon>
    </lineage>
</organism>
<evidence type="ECO:0000256" key="1">
    <source>
        <dbReference type="ARBA" id="ARBA00022676"/>
    </source>
</evidence>
<keyword evidence="2" id="KW-0808">Transferase</keyword>
<dbReference type="PANTHER" id="PTHR46039">
    <property type="entry name" value="SUCROSE-PHOSPHATE SYNTHASE 3-RELATED"/>
    <property type="match status" value="1"/>
</dbReference>
<name>A0ABC8TRU1_9AQUA</name>
<evidence type="ECO:0000313" key="3">
    <source>
        <dbReference type="EMBL" id="CAK9170158.1"/>
    </source>
</evidence>
<reference evidence="3 4" key="1">
    <citation type="submission" date="2024-02" db="EMBL/GenBank/DDBJ databases">
        <authorList>
            <person name="Vignale AGUSTIN F."/>
            <person name="Sosa J E."/>
            <person name="Modenutti C."/>
        </authorList>
    </citation>
    <scope>NUCLEOTIDE SEQUENCE [LARGE SCALE GENOMIC DNA]</scope>
</reference>
<dbReference type="AlphaFoldDB" id="A0ABC8TRU1"/>
<keyword evidence="4" id="KW-1185">Reference proteome</keyword>
<keyword evidence="1" id="KW-0328">Glycosyltransferase</keyword>
<protein>
    <submittedName>
        <fullName evidence="3">Uncharacterized protein</fullName>
    </submittedName>
</protein>
<gene>
    <name evidence="3" type="ORF">ILEXP_LOCUS39643</name>
</gene>
<proteinExistence type="predicted"/>
<comment type="caution">
    <text evidence="3">The sequence shown here is derived from an EMBL/GenBank/DDBJ whole genome shotgun (WGS) entry which is preliminary data.</text>
</comment>
<sequence>MATSNSNSTVSYYPGRRQRLFIIATDCYNNNGLCTKTESEMYYTWKDLVADANYEAHVECRWPGGNVTSMVMRLARIADEAEDDILEYMSACSSRCYSYRVKLGGKGPGTKVKTFFLLCLSVRWGIDLSKMIVFVGERGDTDYKDLLVGIHKTVILKGSVEYASKTLLHSEDSFKREDVVPQDTHSIALPEGYDNPDISTTLETLEII</sequence>
<evidence type="ECO:0000313" key="4">
    <source>
        <dbReference type="Proteomes" id="UP001642360"/>
    </source>
</evidence>
<accession>A0ABC8TRU1</accession>